<dbReference type="GO" id="GO:0016491">
    <property type="term" value="F:oxidoreductase activity"/>
    <property type="evidence" value="ECO:0007669"/>
    <property type="project" value="UniProtKB-KW"/>
</dbReference>
<gene>
    <name evidence="2" type="ORF">AVDCRST_MAG87-3104</name>
</gene>
<dbReference type="Gene3D" id="3.40.50.410">
    <property type="entry name" value="von Willebrand factor, type A domain"/>
    <property type="match status" value="1"/>
</dbReference>
<dbReference type="EC" id="1.4.99.1" evidence="2"/>
<dbReference type="PROSITE" id="PS50234">
    <property type="entry name" value="VWFA"/>
    <property type="match status" value="1"/>
</dbReference>
<evidence type="ECO:0000313" key="2">
    <source>
        <dbReference type="EMBL" id="CAA9578600.1"/>
    </source>
</evidence>
<evidence type="ECO:0000259" key="1">
    <source>
        <dbReference type="PROSITE" id="PS50234"/>
    </source>
</evidence>
<dbReference type="EMBL" id="CADCWJ010000686">
    <property type="protein sequence ID" value="CAA9578600.1"/>
    <property type="molecule type" value="Genomic_DNA"/>
</dbReference>
<accession>A0A6J4VGA8</accession>
<dbReference type="InterPro" id="IPR002035">
    <property type="entry name" value="VWF_A"/>
</dbReference>
<dbReference type="SMART" id="SM00327">
    <property type="entry name" value="VWA"/>
    <property type="match status" value="1"/>
</dbReference>
<dbReference type="AlphaFoldDB" id="A0A6J4VGA8"/>
<dbReference type="InterPro" id="IPR036465">
    <property type="entry name" value="vWFA_dom_sf"/>
</dbReference>
<proteinExistence type="predicted"/>
<sequence>MVLRPEATSPRTGGMRWSGPLLTLVMLFSLAGVGLQRPIAAAQSDAAQPAGQEVNVELMLDSSGSMAQEIQTGVTRIDAAKSVLTEVVTAVPEDRPNLNVGFRVFGHRGNNTPEGREESCQSSDLTIPIEGVNKEELQGQVDSYQPVGWTPIALSLQRAADDFEPFPADDARTNAVVLVTDGLETCSADTDDQAANNAAVCEAAQALSDSPGSPTVYVVGFGLTADELTVLQCIADNTGGQLLGANSAEELRTVLFTFLEELQVVASTGVFEVEAINGLFPSGSLTCGGGQATDSNPQGGDPVVFNITVESGPIVADVPVGICIFAFAYPGGGQVSLNVNIEADRTTRVRGSLLKFPQGAGEIYQVTDLGGLIVWQDQFEFGDYVWVLPGVYTMDLLELVGDPILFYAQVQCLPGTVTSLEVYTAP</sequence>
<feature type="domain" description="VWFA" evidence="1">
    <location>
        <begin position="55"/>
        <end position="262"/>
    </location>
</feature>
<dbReference type="SUPFAM" id="SSF53300">
    <property type="entry name" value="vWA-like"/>
    <property type="match status" value="1"/>
</dbReference>
<keyword evidence="2" id="KW-0560">Oxidoreductase</keyword>
<reference evidence="2" key="1">
    <citation type="submission" date="2020-02" db="EMBL/GenBank/DDBJ databases">
        <authorList>
            <person name="Meier V. D."/>
        </authorList>
    </citation>
    <scope>NUCLEOTIDE SEQUENCE</scope>
    <source>
        <strain evidence="2">AVDCRST_MAG87</strain>
    </source>
</reference>
<name>A0A6J4VGA8_9BACT</name>
<organism evidence="2">
    <name type="scientific">uncultured Thermomicrobiales bacterium</name>
    <dbReference type="NCBI Taxonomy" id="1645740"/>
    <lineage>
        <taxon>Bacteria</taxon>
        <taxon>Pseudomonadati</taxon>
        <taxon>Thermomicrobiota</taxon>
        <taxon>Thermomicrobia</taxon>
        <taxon>Thermomicrobiales</taxon>
        <taxon>environmental samples</taxon>
    </lineage>
</organism>
<protein>
    <submittedName>
        <fullName evidence="2">D-amino acid dehydrogenase large subunit</fullName>
        <ecNumber evidence="2">1.4.99.1</ecNumber>
    </submittedName>
</protein>